<sequence>MARASLALQVSRFAVRQPPYSGPDRAPADKERDIPVS</sequence>
<evidence type="ECO:0000313" key="2">
    <source>
        <dbReference type="EMBL" id="KNH02122.1"/>
    </source>
</evidence>
<dbReference type="EMBL" id="JYNE01000024">
    <property type="protein sequence ID" value="KNH02122.1"/>
    <property type="molecule type" value="Genomic_DNA"/>
</dbReference>
<proteinExistence type="predicted"/>
<dbReference type="AlphaFoldDB" id="A0A0L1KE36"/>
<comment type="caution">
    <text evidence="2">The sequence shown here is derived from an EMBL/GenBank/DDBJ whole genome shotgun (WGS) entry which is preliminary data.</text>
</comment>
<feature type="region of interest" description="Disordered" evidence="1">
    <location>
        <begin position="16"/>
        <end position="37"/>
    </location>
</feature>
<accession>A0A0L1KE36</accession>
<protein>
    <submittedName>
        <fullName evidence="2">Uncharacterized protein</fullName>
    </submittedName>
</protein>
<dbReference type="Proteomes" id="UP000037446">
    <property type="component" value="Unassembled WGS sequence"/>
</dbReference>
<evidence type="ECO:0000313" key="3">
    <source>
        <dbReference type="Proteomes" id="UP000037446"/>
    </source>
</evidence>
<reference evidence="2" key="1">
    <citation type="submission" date="2015-02" db="EMBL/GenBank/DDBJ databases">
        <authorList>
            <person name="Chooi Y.-H."/>
        </authorList>
    </citation>
    <scope>NUCLEOTIDE SEQUENCE [LARGE SCALE GENOMIC DNA]</scope>
    <source>
        <strain evidence="2">LAMA 915</strain>
    </source>
</reference>
<feature type="compositionally biased region" description="Basic and acidic residues" evidence="1">
    <location>
        <begin position="26"/>
        <end position="37"/>
    </location>
</feature>
<gene>
    <name evidence="2" type="ORF">J121_2034</name>
</gene>
<organism evidence="2 3">
    <name type="scientific">Qipengyuania citrea LAMA 915</name>
    <dbReference type="NCBI Taxonomy" id="1306953"/>
    <lineage>
        <taxon>Bacteria</taxon>
        <taxon>Pseudomonadati</taxon>
        <taxon>Pseudomonadota</taxon>
        <taxon>Alphaproteobacteria</taxon>
        <taxon>Sphingomonadales</taxon>
        <taxon>Erythrobacteraceae</taxon>
        <taxon>Qipengyuania</taxon>
    </lineage>
</organism>
<name>A0A0L1KE36_9SPHN</name>
<evidence type="ECO:0000256" key="1">
    <source>
        <dbReference type="SAM" id="MobiDB-lite"/>
    </source>
</evidence>
<dbReference type="PATRIC" id="fig|1306953.7.peg.2108"/>